<sequence length="112" mass="13003">MTNKSNNQVHIRWFPLLADFGMCNRLSWGSAVLAWTYHSLCHATRHDTRNIASCTPLLMSWIYHSRLGTIMHRGFFAGVRLNCFLWQDDIVHRSFVGHRTLTTSCRPLRQTG</sequence>
<name>A0A445DY05_ARAHY</name>
<reference evidence="2 3" key="1">
    <citation type="submission" date="2019-01" db="EMBL/GenBank/DDBJ databases">
        <title>Sequencing of cultivated peanut Arachis hypogaea provides insights into genome evolution and oil improvement.</title>
        <authorList>
            <person name="Chen X."/>
        </authorList>
    </citation>
    <scope>NUCLEOTIDE SEQUENCE [LARGE SCALE GENOMIC DNA]</scope>
    <source>
        <strain evidence="3">cv. Fuhuasheng</strain>
        <tissue evidence="2">Leaves</tissue>
    </source>
</reference>
<feature type="domain" description="Aminotransferase-like plant mobile" evidence="1">
    <location>
        <begin position="3"/>
        <end position="64"/>
    </location>
</feature>
<dbReference type="GO" id="GO:0010073">
    <property type="term" value="P:meristem maintenance"/>
    <property type="evidence" value="ECO:0007669"/>
    <property type="project" value="InterPro"/>
</dbReference>
<evidence type="ECO:0000313" key="3">
    <source>
        <dbReference type="Proteomes" id="UP000289738"/>
    </source>
</evidence>
<accession>A0A445DY05</accession>
<evidence type="ECO:0000259" key="1">
    <source>
        <dbReference type="Pfam" id="PF10536"/>
    </source>
</evidence>
<dbReference type="Proteomes" id="UP000289738">
    <property type="component" value="Chromosome A03"/>
</dbReference>
<dbReference type="Pfam" id="PF10536">
    <property type="entry name" value="PMD"/>
    <property type="match status" value="1"/>
</dbReference>
<dbReference type="InterPro" id="IPR019557">
    <property type="entry name" value="AminoTfrase-like_pln_mobile"/>
</dbReference>
<evidence type="ECO:0000313" key="2">
    <source>
        <dbReference type="EMBL" id="RYR68067.1"/>
    </source>
</evidence>
<dbReference type="PANTHER" id="PTHR46033">
    <property type="entry name" value="PROTEIN MAIN-LIKE 2"/>
    <property type="match status" value="1"/>
</dbReference>
<organism evidence="2 3">
    <name type="scientific">Arachis hypogaea</name>
    <name type="common">Peanut</name>
    <dbReference type="NCBI Taxonomy" id="3818"/>
    <lineage>
        <taxon>Eukaryota</taxon>
        <taxon>Viridiplantae</taxon>
        <taxon>Streptophyta</taxon>
        <taxon>Embryophyta</taxon>
        <taxon>Tracheophyta</taxon>
        <taxon>Spermatophyta</taxon>
        <taxon>Magnoliopsida</taxon>
        <taxon>eudicotyledons</taxon>
        <taxon>Gunneridae</taxon>
        <taxon>Pentapetalae</taxon>
        <taxon>rosids</taxon>
        <taxon>fabids</taxon>
        <taxon>Fabales</taxon>
        <taxon>Fabaceae</taxon>
        <taxon>Papilionoideae</taxon>
        <taxon>50 kb inversion clade</taxon>
        <taxon>dalbergioids sensu lato</taxon>
        <taxon>Dalbergieae</taxon>
        <taxon>Pterocarpus clade</taxon>
        <taxon>Arachis</taxon>
    </lineage>
</organism>
<keyword evidence="3" id="KW-1185">Reference proteome</keyword>
<gene>
    <name evidence="2" type="ORF">Ahy_A03g014531</name>
</gene>
<dbReference type="EMBL" id="SDMP01000003">
    <property type="protein sequence ID" value="RYR68067.1"/>
    <property type="molecule type" value="Genomic_DNA"/>
</dbReference>
<dbReference type="InterPro" id="IPR044824">
    <property type="entry name" value="MAIN-like"/>
</dbReference>
<dbReference type="PANTHER" id="PTHR46033:SF8">
    <property type="entry name" value="PROTEIN MAINTENANCE OF MERISTEMS-LIKE"/>
    <property type="match status" value="1"/>
</dbReference>
<protein>
    <recommendedName>
        <fullName evidence="1">Aminotransferase-like plant mobile domain-containing protein</fullName>
    </recommendedName>
</protein>
<comment type="caution">
    <text evidence="2">The sequence shown here is derived from an EMBL/GenBank/DDBJ whole genome shotgun (WGS) entry which is preliminary data.</text>
</comment>
<proteinExistence type="predicted"/>
<dbReference type="AlphaFoldDB" id="A0A445DY05"/>